<dbReference type="PANTHER" id="PTHR43719:SF28">
    <property type="entry name" value="PEROXIDE STRESS-ACTIVATED HISTIDINE KINASE MAK1-RELATED"/>
    <property type="match status" value="1"/>
</dbReference>
<organism evidence="4 5">
    <name type="scientific">SAR324 cluster bacterium</name>
    <dbReference type="NCBI Taxonomy" id="2024889"/>
    <lineage>
        <taxon>Bacteria</taxon>
        <taxon>Deltaproteobacteria</taxon>
        <taxon>SAR324 cluster</taxon>
    </lineage>
</organism>
<dbReference type="GO" id="GO:0000160">
    <property type="term" value="P:phosphorelay signal transduction system"/>
    <property type="evidence" value="ECO:0007669"/>
    <property type="project" value="InterPro"/>
</dbReference>
<accession>A0A2A4T4C1</accession>
<keyword evidence="1 2" id="KW-0597">Phosphoprotein</keyword>
<comment type="caution">
    <text evidence="4">The sequence shown here is derived from an EMBL/GenBank/DDBJ whole genome shotgun (WGS) entry which is preliminary data.</text>
</comment>
<gene>
    <name evidence="4" type="ORF">COB67_07650</name>
</gene>
<dbReference type="EMBL" id="NVSR01000047">
    <property type="protein sequence ID" value="PCI27857.1"/>
    <property type="molecule type" value="Genomic_DNA"/>
</dbReference>
<name>A0A2A4T4C1_9DELT</name>
<feature type="modified residue" description="4-aspartylphosphate" evidence="2">
    <location>
        <position position="57"/>
    </location>
</feature>
<dbReference type="PROSITE" id="PS50110">
    <property type="entry name" value="RESPONSE_REGULATORY"/>
    <property type="match status" value="1"/>
</dbReference>
<dbReference type="InterPro" id="IPR050956">
    <property type="entry name" value="2C_system_His_kinase"/>
</dbReference>
<dbReference type="Proteomes" id="UP000218113">
    <property type="component" value="Unassembled WGS sequence"/>
</dbReference>
<evidence type="ECO:0000259" key="3">
    <source>
        <dbReference type="PROSITE" id="PS50110"/>
    </source>
</evidence>
<dbReference type="PANTHER" id="PTHR43719">
    <property type="entry name" value="TWO-COMPONENT HISTIDINE KINASE"/>
    <property type="match status" value="1"/>
</dbReference>
<dbReference type="AlphaFoldDB" id="A0A2A4T4C1"/>
<dbReference type="SMART" id="SM00448">
    <property type="entry name" value="REC"/>
    <property type="match status" value="1"/>
</dbReference>
<evidence type="ECO:0000256" key="1">
    <source>
        <dbReference type="ARBA" id="ARBA00022553"/>
    </source>
</evidence>
<evidence type="ECO:0000313" key="4">
    <source>
        <dbReference type="EMBL" id="PCI27857.1"/>
    </source>
</evidence>
<reference evidence="5" key="1">
    <citation type="submission" date="2017-08" db="EMBL/GenBank/DDBJ databases">
        <title>A dynamic microbial community with high functional redundancy inhabits the cold, oxic subseafloor aquifer.</title>
        <authorList>
            <person name="Tully B.J."/>
            <person name="Wheat C.G."/>
            <person name="Glazer B.T."/>
            <person name="Huber J.A."/>
        </authorList>
    </citation>
    <scope>NUCLEOTIDE SEQUENCE [LARGE SCALE GENOMIC DNA]</scope>
</reference>
<dbReference type="InterPro" id="IPR011006">
    <property type="entry name" value="CheY-like_superfamily"/>
</dbReference>
<dbReference type="SUPFAM" id="SSF52172">
    <property type="entry name" value="CheY-like"/>
    <property type="match status" value="1"/>
</dbReference>
<proteinExistence type="predicted"/>
<protein>
    <recommendedName>
        <fullName evidence="3">Response regulatory domain-containing protein</fullName>
    </recommendedName>
</protein>
<dbReference type="Pfam" id="PF00072">
    <property type="entry name" value="Response_reg"/>
    <property type="match status" value="1"/>
</dbReference>
<dbReference type="Gene3D" id="3.40.50.2300">
    <property type="match status" value="1"/>
</dbReference>
<feature type="domain" description="Response regulatory" evidence="3">
    <location>
        <begin position="4"/>
        <end position="130"/>
    </location>
</feature>
<dbReference type="CDD" id="cd17546">
    <property type="entry name" value="REC_hyHK_CKI1_RcsC-like"/>
    <property type="match status" value="1"/>
</dbReference>
<evidence type="ECO:0000313" key="5">
    <source>
        <dbReference type="Proteomes" id="UP000218113"/>
    </source>
</evidence>
<sequence>MNKKIMIVDDNFVSRESLKRLLGDYGDCQAFEKGQDALQAFHLAHAQKRCFSLMTLDISMPGMGGHDVLKIIREWEQAAGIAQQDRLKVIMITAHKQFKEIWSSFEGGCENFIVKPATQEKLDQAMNDLKIFKKSILVPKEADRKIKLPVGKILVINDQETALPLIEMMIELAETALNSCQEVLQEEQLPEALREKQEQAIVSLSKLLAMQTGGFQLISPKQISDEFTVL</sequence>
<dbReference type="InterPro" id="IPR001789">
    <property type="entry name" value="Sig_transdc_resp-reg_receiver"/>
</dbReference>
<evidence type="ECO:0000256" key="2">
    <source>
        <dbReference type="PROSITE-ProRule" id="PRU00169"/>
    </source>
</evidence>